<dbReference type="Proteomes" id="UP000199439">
    <property type="component" value="Unassembled WGS sequence"/>
</dbReference>
<feature type="signal peptide" evidence="1">
    <location>
        <begin position="1"/>
        <end position="20"/>
    </location>
</feature>
<evidence type="ECO:0000259" key="2">
    <source>
        <dbReference type="Pfam" id="PF10988"/>
    </source>
</evidence>
<sequence length="278" mass="31034">MKNILSIFFLSLLSITLCKAQSTEKVKGNRIVTIQQTNIEAFHTIILDEDFEVEIIYDANPFVEIETDENLHDYIDFKVIDSVLTFNKKARITSKKRLNIKVTYNDVLKHIETTDDAEILSLATMDIENGSLKTRGSSKVGLTIESNVFSIDMDDKSKVKLNLTSENCLLSMSGNSKIDALINTSVFTTNLYQRATANIEGSSKTVKAELDNNTAFNGKNFTINTCEVICNISSDVHLEVLDDITIEASGASSIYLYQNPKIIINKLADTSKLQKKVK</sequence>
<protein>
    <submittedName>
        <fullName evidence="3">Putative auto-transporter adhesin, head GIN domain</fullName>
    </submittedName>
</protein>
<keyword evidence="1" id="KW-0732">Signal</keyword>
<dbReference type="EMBL" id="FOMI01000006">
    <property type="protein sequence ID" value="SFD19611.1"/>
    <property type="molecule type" value="Genomic_DNA"/>
</dbReference>
<gene>
    <name evidence="3" type="ORF">SAMN04487987_10614</name>
</gene>
<evidence type="ECO:0000313" key="4">
    <source>
        <dbReference type="Proteomes" id="UP000199439"/>
    </source>
</evidence>
<feature type="chain" id="PRO_5011681154" evidence="1">
    <location>
        <begin position="21"/>
        <end position="278"/>
    </location>
</feature>
<dbReference type="Gene3D" id="2.160.20.120">
    <property type="match status" value="1"/>
</dbReference>
<dbReference type="Pfam" id="PF10988">
    <property type="entry name" value="DUF2807"/>
    <property type="match status" value="1"/>
</dbReference>
<evidence type="ECO:0000256" key="1">
    <source>
        <dbReference type="SAM" id="SignalP"/>
    </source>
</evidence>
<dbReference type="STRING" id="870482.SAMN04487987_10614"/>
<reference evidence="4" key="1">
    <citation type="submission" date="2016-10" db="EMBL/GenBank/DDBJ databases">
        <authorList>
            <person name="Varghese N."/>
            <person name="Submissions S."/>
        </authorList>
    </citation>
    <scope>NUCLEOTIDE SEQUENCE [LARGE SCALE GENOMIC DNA]</scope>
    <source>
        <strain evidence="4">DSM 25730</strain>
    </source>
</reference>
<dbReference type="RefSeq" id="WP_092851711.1">
    <property type="nucleotide sequence ID" value="NZ_FOMI01000006.1"/>
</dbReference>
<keyword evidence="4" id="KW-1185">Reference proteome</keyword>
<organism evidence="3 4">
    <name type="scientific">Algibacter pectinivorans</name>
    <dbReference type="NCBI Taxonomy" id="870482"/>
    <lineage>
        <taxon>Bacteria</taxon>
        <taxon>Pseudomonadati</taxon>
        <taxon>Bacteroidota</taxon>
        <taxon>Flavobacteriia</taxon>
        <taxon>Flavobacteriales</taxon>
        <taxon>Flavobacteriaceae</taxon>
        <taxon>Algibacter</taxon>
    </lineage>
</organism>
<feature type="domain" description="Putative auto-transporter adhesin head GIN" evidence="2">
    <location>
        <begin position="41"/>
        <end position="180"/>
    </location>
</feature>
<dbReference type="AlphaFoldDB" id="A0A1I1QC02"/>
<proteinExistence type="predicted"/>
<name>A0A1I1QC02_9FLAO</name>
<accession>A0A1I1QC02</accession>
<dbReference type="OrthoDB" id="1419485at2"/>
<evidence type="ECO:0000313" key="3">
    <source>
        <dbReference type="EMBL" id="SFD19611.1"/>
    </source>
</evidence>
<dbReference type="InterPro" id="IPR021255">
    <property type="entry name" value="DUF2807"/>
</dbReference>